<dbReference type="InterPro" id="IPR027805">
    <property type="entry name" value="Transposase_HTH_dom"/>
</dbReference>
<comment type="cofactor">
    <cofactor evidence="1">
        <name>a divalent metal cation</name>
        <dbReference type="ChEBI" id="CHEBI:60240"/>
    </cofactor>
</comment>
<dbReference type="Pfam" id="PF13359">
    <property type="entry name" value="DDE_Tnp_4"/>
    <property type="match status" value="1"/>
</dbReference>
<accession>A0ABN0WV72</accession>
<dbReference type="Pfam" id="PF13613">
    <property type="entry name" value="HTH_Tnp_4"/>
    <property type="match status" value="1"/>
</dbReference>
<comment type="caution">
    <text evidence="5">The sequence shown here is derived from an EMBL/GenBank/DDBJ whole genome shotgun (WGS) entry which is preliminary data.</text>
</comment>
<name>A0ABN0WV72_9ACTN</name>
<evidence type="ECO:0000259" key="3">
    <source>
        <dbReference type="Pfam" id="PF13359"/>
    </source>
</evidence>
<evidence type="ECO:0000256" key="1">
    <source>
        <dbReference type="ARBA" id="ARBA00001968"/>
    </source>
</evidence>
<organism evidence="5 6">
    <name type="scientific">Streptomyces blastmyceticus</name>
    <dbReference type="NCBI Taxonomy" id="68180"/>
    <lineage>
        <taxon>Bacteria</taxon>
        <taxon>Bacillati</taxon>
        <taxon>Actinomycetota</taxon>
        <taxon>Actinomycetes</taxon>
        <taxon>Kitasatosporales</taxon>
        <taxon>Streptomycetaceae</taxon>
        <taxon>Streptomyces</taxon>
    </lineage>
</organism>
<evidence type="ECO:0000313" key="6">
    <source>
        <dbReference type="Proteomes" id="UP001500063"/>
    </source>
</evidence>
<dbReference type="Proteomes" id="UP001500063">
    <property type="component" value="Unassembled WGS sequence"/>
</dbReference>
<feature type="domain" description="DDE Tnp4" evidence="3">
    <location>
        <begin position="99"/>
        <end position="228"/>
    </location>
</feature>
<dbReference type="RefSeq" id="WP_344117860.1">
    <property type="nucleotide sequence ID" value="NZ_BAAABW010000013.1"/>
</dbReference>
<keyword evidence="2" id="KW-0479">Metal-binding</keyword>
<protein>
    <submittedName>
        <fullName evidence="5">Transposase family protein</fullName>
    </submittedName>
</protein>
<sequence length="237" mass="25894">MDTDQLDGLVARVHQALVEDPDPAVVPPQMWSLGLYRSVVLVLFLLRQNPVQEAAAELFGVSQATVSRRWTALLPVVEKVLAEHVPDLAEASAGRIVLIDGTLVTTWDWASEGTTMFSGKHRDTGFNAQVAATLAGDPLAVSAPVPGARHDMHAWRQSHFPEAFTDRETMGDLGYVGSGMLTARRKPPGQERSEADKRFNQSISRLRAAVERAIAHLKDWKILATRYRGPSPVSPAS</sequence>
<evidence type="ECO:0000256" key="2">
    <source>
        <dbReference type="ARBA" id="ARBA00022723"/>
    </source>
</evidence>
<gene>
    <name evidence="5" type="ORF">GCM10010319_25300</name>
</gene>
<dbReference type="EMBL" id="BAAABW010000013">
    <property type="protein sequence ID" value="GAA0347636.1"/>
    <property type="molecule type" value="Genomic_DNA"/>
</dbReference>
<keyword evidence="6" id="KW-1185">Reference proteome</keyword>
<feature type="domain" description="Transposase Helix-turn-helix" evidence="4">
    <location>
        <begin position="33"/>
        <end position="81"/>
    </location>
</feature>
<reference evidence="5 6" key="1">
    <citation type="journal article" date="2019" name="Int. J. Syst. Evol. Microbiol.">
        <title>The Global Catalogue of Microorganisms (GCM) 10K type strain sequencing project: providing services to taxonomists for standard genome sequencing and annotation.</title>
        <authorList>
            <consortium name="The Broad Institute Genomics Platform"/>
            <consortium name="The Broad Institute Genome Sequencing Center for Infectious Disease"/>
            <person name="Wu L."/>
            <person name="Ma J."/>
        </authorList>
    </citation>
    <scope>NUCLEOTIDE SEQUENCE [LARGE SCALE GENOMIC DNA]</scope>
    <source>
        <strain evidence="5 6">JCM 4565</strain>
    </source>
</reference>
<evidence type="ECO:0000259" key="4">
    <source>
        <dbReference type="Pfam" id="PF13613"/>
    </source>
</evidence>
<dbReference type="InterPro" id="IPR027806">
    <property type="entry name" value="HARBI1_dom"/>
</dbReference>
<proteinExistence type="predicted"/>
<evidence type="ECO:0000313" key="5">
    <source>
        <dbReference type="EMBL" id="GAA0347636.1"/>
    </source>
</evidence>